<dbReference type="SUPFAM" id="SSF57603">
    <property type="entry name" value="FnI-like domain"/>
    <property type="match status" value="3"/>
</dbReference>
<evidence type="ECO:0000256" key="1">
    <source>
        <dbReference type="ARBA" id="ARBA00004613"/>
    </source>
</evidence>
<feature type="compositionally biased region" description="Acidic residues" evidence="4">
    <location>
        <begin position="1369"/>
        <end position="1378"/>
    </location>
</feature>
<feature type="compositionally biased region" description="Basic and acidic residues" evidence="4">
    <location>
        <begin position="1270"/>
        <end position="1295"/>
    </location>
</feature>
<feature type="compositionally biased region" description="Basic and acidic residues" evidence="4">
    <location>
        <begin position="1379"/>
        <end position="1393"/>
    </location>
</feature>
<keyword evidence="7" id="KW-1185">Reference proteome</keyword>
<feature type="region of interest" description="Disordered" evidence="4">
    <location>
        <begin position="1114"/>
        <end position="1191"/>
    </location>
</feature>
<proteinExistence type="predicted"/>
<dbReference type="Gene3D" id="2.10.70.10">
    <property type="entry name" value="Complement Module, domain 1"/>
    <property type="match status" value="1"/>
</dbReference>
<name>A0A8J6H433_TENMO</name>
<feature type="region of interest" description="Disordered" evidence="4">
    <location>
        <begin position="1270"/>
        <end position="1393"/>
    </location>
</feature>
<feature type="compositionally biased region" description="Basic and acidic residues" evidence="4">
    <location>
        <begin position="1685"/>
        <end position="1698"/>
    </location>
</feature>
<comment type="caution">
    <text evidence="6">The sequence shown here is derived from an EMBL/GenBank/DDBJ whole genome shotgun (WGS) entry which is preliminary data.</text>
</comment>
<feature type="compositionally biased region" description="Basic and acidic residues" evidence="4">
    <location>
        <begin position="1766"/>
        <end position="1782"/>
    </location>
</feature>
<sequence length="1865" mass="204875">MGSVSEKSTIPTASPADEHAGLRGMGRRRGDHQTVTARKSKNSRVQPRVPQPLIVPRSGGGDKNFAPEPYPLQSRNPRQVYGGASKFRPQSGVCDAFRMTAAAFAPCQIGGGMLISDFLGARFREKPSEPSEDRQRLISFTNYNMPACTCCRHTKLRTSTKRNTATSSGLHVKKNIAGPARSWPHAGPPQMAAAHVPTPTLNLAVALGPFNHRQEMQTVKVFASVSHAVSLSAARRDGSIWNVSHQTCRGRSRVERARSSGLRLRRSSVATLVCCVSIRGRRRRLVFLCEESELVPCSDVEVSVNHWYVTHESETVLPDPVYVSIPVEVGGGMVESCERIDRVVLRGLPCWPSASCIPPCFFSTLGLTNHTRQQKRQRLVAQEQQFPRPDDYLKLRRAASHEFTSGRSVVRSIFLVSTSWTRIANDHKDTIHAVRIAVTGKKFFLVNLDGVPGQAGRLFANRRLFADVLCIPVLVSKHYLVPTAIGPAERGVTPIGRTGPASFCKNPRSGLRSRSSRKIRPLMTQFLLLSNSLVFLDESLSFLLRVIDIERTGCRGKYSSAGADRGNGTTGSRFFRSGRILSSCAGLRGRRFREDAGRGAQNAVTVMAGLESRSHVRRSFCRADPSGFDRANICSEGRAMTAWTQLFEPGPALVLLIALLVPQTAVADRSEDVFDLHRSFRADELRSVDEVFVGRRLFTRSVANENFLWFLRGVCKTESAGVEVRVLTSQAVSSDVCRYCCSHAGEAAQAAAFLTAGTTCRRRRPNDDRSTLPADIAPGRSPPRWKHPYKLAMQTSQVSTIAPLNEHDMTDIEYYPVADSTGCYYNFQHYDEGDRIITNEPCLNCTCHNRMLMCYLRVCPFTKAIGQDCKVEKRADQCCPVITCPEVPVQLLTSTTQSSTAVGHLDAYGCSIDGLFYSDGARVPSDPNKPCELCYCIRNKTACVMQECTLKVEGCKPVYQEGVCCPVRYDCGKARSKSLESPSKVPEISEHPDYNLLETTTRRLITTTTETPTTTLAGPVDCIHNNEIYADGALVIKDKPCEHCYCMRGDIVCAVQECSPTPLDKVNCTALPPKEGQCCPDNYECEHMIEEELTTGYSYTTPPAAGFDEIATTQPSVESKPEEEEGVTPSQTEQPIEITSPPGEESTVPSVGKEGEVAQEPVTILPVEAEKEQPGQLPESPEKEDHEEPVKSGVTPLFDEAAHVTEGAVQETEKPISQEQVTEQPEDIPATVKPEVEIPDQEVNEIPEEHEIVTAGPHVPEHDEIVHPEETEYPTQEHEAGSGEEPHVTETEVKVTETPGVTEGEGTIVPQQPVHVTEQQPTEGQQTEGPQVHVTETEGVVTELPQKPETETEGITEGDLEPPQHVPIDEGEEGEEEVPEKHLTEQGKETEVPKDVTAAMDHGTTELPHVVGHVTETAPEIGTGLPHEMEAEGTERQQGEVTEIPHEVITQGQVEEGEVTEIPQVPVTEEVHEISKIPSDHVPKGEEGQGEITEIPQYVTEGAAEEGKATEMPRVTEAQTSKAELPQTGVTEGESTELPQQHVTEAGEKSTEMPQEPIVVDESTGAPQEQGPEEGTELPHKHVPEITELPGEHVTQGQETELPKEHVTNIPVTEGEITEQPTQAETGTELPKDHTEGEGTELPEGHVTQVPISEAESTELPKEQEGEVPKEQMTQLPVTDEESTELPKEQEEIPKEHMTQLPVTEEESTELPKEEEKAEGPELPKEHMTQAPITEDESTGLPKEQEKEQIPGEHLTQVPMVEEGTEGPKEEEQGTELPKEHVTFAPEMGGEGTELPQEQTTGEGTKLPDEHVTEGVIAGEGETKLPPEHVTHEYVAQGTEQPHEITEKPVKKEPNCRKNILHTVR</sequence>
<dbReference type="PROSITE" id="PS50184">
    <property type="entry name" value="VWFC_2"/>
    <property type="match status" value="1"/>
</dbReference>
<dbReference type="InterPro" id="IPR001007">
    <property type="entry name" value="VWF_dom"/>
</dbReference>
<reference evidence="6" key="1">
    <citation type="journal article" date="2020" name="J Insects Food Feed">
        <title>The yellow mealworm (Tenebrio molitor) genome: a resource for the emerging insects as food and feed industry.</title>
        <authorList>
            <person name="Eriksson T."/>
            <person name="Andere A."/>
            <person name="Kelstrup H."/>
            <person name="Emery V."/>
            <person name="Picard C."/>
        </authorList>
    </citation>
    <scope>NUCLEOTIDE SEQUENCE</scope>
    <source>
        <strain evidence="6">Stoneville</strain>
        <tissue evidence="6">Whole head</tissue>
    </source>
</reference>
<dbReference type="PANTHER" id="PTHR46698">
    <property type="entry name" value="CROSSVEINLESS 2"/>
    <property type="match status" value="1"/>
</dbReference>
<feature type="compositionally biased region" description="Polar residues" evidence="4">
    <location>
        <begin position="1"/>
        <end position="12"/>
    </location>
</feature>
<protein>
    <recommendedName>
        <fullName evidence="5">VWFC domain-containing protein</fullName>
    </recommendedName>
</protein>
<reference evidence="6" key="2">
    <citation type="submission" date="2021-08" db="EMBL/GenBank/DDBJ databases">
        <authorList>
            <person name="Eriksson T."/>
        </authorList>
    </citation>
    <scope>NUCLEOTIDE SEQUENCE</scope>
    <source>
        <strain evidence="6">Stoneville</strain>
        <tissue evidence="6">Whole head</tissue>
    </source>
</reference>
<evidence type="ECO:0000313" key="7">
    <source>
        <dbReference type="Proteomes" id="UP000719412"/>
    </source>
</evidence>
<gene>
    <name evidence="6" type="ORF">GEV33_015028</name>
</gene>
<feature type="region of interest" description="Disordered" evidence="4">
    <location>
        <begin position="1838"/>
        <end position="1865"/>
    </location>
</feature>
<feature type="compositionally biased region" description="Low complexity" evidence="4">
    <location>
        <begin position="1317"/>
        <end position="1331"/>
    </location>
</feature>
<feature type="region of interest" description="Disordered" evidence="4">
    <location>
        <begin position="1505"/>
        <end position="1812"/>
    </location>
</feature>
<dbReference type="GO" id="GO:0005576">
    <property type="term" value="C:extracellular region"/>
    <property type="evidence" value="ECO:0007669"/>
    <property type="project" value="UniProtKB-SubCell"/>
</dbReference>
<dbReference type="EMBL" id="JABDTM020029728">
    <property type="protein sequence ID" value="KAH0807763.1"/>
    <property type="molecule type" value="Genomic_DNA"/>
</dbReference>
<keyword evidence="2" id="KW-0964">Secreted</keyword>
<feature type="compositionally biased region" description="Basic and acidic residues" evidence="4">
    <location>
        <begin position="1659"/>
        <end position="1670"/>
    </location>
</feature>
<evidence type="ECO:0000313" key="6">
    <source>
        <dbReference type="EMBL" id="KAH0807763.1"/>
    </source>
</evidence>
<evidence type="ECO:0000256" key="2">
    <source>
        <dbReference type="ARBA" id="ARBA00022525"/>
    </source>
</evidence>
<keyword evidence="3" id="KW-0732">Signal</keyword>
<evidence type="ECO:0000259" key="5">
    <source>
        <dbReference type="PROSITE" id="PS50184"/>
    </source>
</evidence>
<feature type="compositionally biased region" description="Basic and acidic residues" evidence="4">
    <location>
        <begin position="1841"/>
        <end position="1856"/>
    </location>
</feature>
<accession>A0A8J6H433</accession>
<dbReference type="InterPro" id="IPR052424">
    <property type="entry name" value="Kielin_Chordin-BMP_Reg"/>
</dbReference>
<dbReference type="SMART" id="SM00214">
    <property type="entry name" value="VWC"/>
    <property type="match status" value="3"/>
</dbReference>
<comment type="subcellular location">
    <subcellularLocation>
        <location evidence="1">Secreted</location>
    </subcellularLocation>
</comment>
<evidence type="ECO:0000256" key="3">
    <source>
        <dbReference type="ARBA" id="ARBA00022729"/>
    </source>
</evidence>
<feature type="region of interest" description="Disordered" evidence="4">
    <location>
        <begin position="1"/>
        <end position="77"/>
    </location>
</feature>
<dbReference type="Proteomes" id="UP000719412">
    <property type="component" value="Unassembled WGS sequence"/>
</dbReference>
<feature type="compositionally biased region" description="Basic and acidic residues" evidence="4">
    <location>
        <begin position="1180"/>
        <end position="1190"/>
    </location>
</feature>
<feature type="compositionally biased region" description="Acidic residues" evidence="4">
    <location>
        <begin position="1351"/>
        <end position="1360"/>
    </location>
</feature>
<evidence type="ECO:0000256" key="4">
    <source>
        <dbReference type="SAM" id="MobiDB-lite"/>
    </source>
</evidence>
<feature type="compositionally biased region" description="Basic and acidic residues" evidence="4">
    <location>
        <begin position="1710"/>
        <end position="1728"/>
    </location>
</feature>
<dbReference type="PANTHER" id="PTHR46698:SF3">
    <property type="entry name" value="TENECTIN ISOFORM 1-RELATED"/>
    <property type="match status" value="1"/>
</dbReference>
<feature type="domain" description="VWFC" evidence="5">
    <location>
        <begin position="1022"/>
        <end position="1086"/>
    </location>
</feature>
<feature type="region of interest" description="Disordered" evidence="4">
    <location>
        <begin position="1206"/>
        <end position="1238"/>
    </location>
</feature>
<feature type="compositionally biased region" description="Low complexity" evidence="4">
    <location>
        <begin position="1296"/>
        <end position="1307"/>
    </location>
</feature>
<organism evidence="6 7">
    <name type="scientific">Tenebrio molitor</name>
    <name type="common">Yellow mealworm beetle</name>
    <dbReference type="NCBI Taxonomy" id="7067"/>
    <lineage>
        <taxon>Eukaryota</taxon>
        <taxon>Metazoa</taxon>
        <taxon>Ecdysozoa</taxon>
        <taxon>Arthropoda</taxon>
        <taxon>Hexapoda</taxon>
        <taxon>Insecta</taxon>
        <taxon>Pterygota</taxon>
        <taxon>Neoptera</taxon>
        <taxon>Endopterygota</taxon>
        <taxon>Coleoptera</taxon>
        <taxon>Polyphaga</taxon>
        <taxon>Cucujiformia</taxon>
        <taxon>Tenebrionidae</taxon>
        <taxon>Tenebrio</taxon>
    </lineage>
</organism>